<evidence type="ECO:0000313" key="1">
    <source>
        <dbReference type="EMBL" id="CAB5217754.1"/>
    </source>
</evidence>
<gene>
    <name evidence="1" type="ORF">UFOVP205_18</name>
</gene>
<protein>
    <submittedName>
        <fullName evidence="1">Phosphoadenosine phosphosulphate reductase</fullName>
    </submittedName>
</protein>
<proteinExistence type="predicted"/>
<dbReference type="EMBL" id="LR798253">
    <property type="protein sequence ID" value="CAB5217754.1"/>
    <property type="molecule type" value="Genomic_DNA"/>
</dbReference>
<name>A0A6J7WNR7_9CAUD</name>
<dbReference type="SUPFAM" id="SSF52402">
    <property type="entry name" value="Adenine nucleotide alpha hydrolases-like"/>
    <property type="match status" value="1"/>
</dbReference>
<accession>A0A6J7WNR7</accession>
<organism evidence="1">
    <name type="scientific">uncultured Caudovirales phage</name>
    <dbReference type="NCBI Taxonomy" id="2100421"/>
    <lineage>
        <taxon>Viruses</taxon>
        <taxon>Duplodnaviria</taxon>
        <taxon>Heunggongvirae</taxon>
        <taxon>Uroviricota</taxon>
        <taxon>Caudoviricetes</taxon>
        <taxon>Peduoviridae</taxon>
        <taxon>Maltschvirus</taxon>
        <taxon>Maltschvirus maltsch</taxon>
    </lineage>
</organism>
<dbReference type="InterPro" id="IPR014729">
    <property type="entry name" value="Rossmann-like_a/b/a_fold"/>
</dbReference>
<sequence>MNPFEIIEQTCISFSGGRTSAYMLWRVLEAHGGKLPDDAVVCFANTGKEDEATLQFVHDCETNWNVPIVWLEYCAEEPKFKIVNFHTAARNGEPFEALIRHYKKLPNPAQRWCTGVLKIRVIHKYLRSLGWKHSEANNSDFVGIRADEPRRAAKMEKHKIPLFTAGVTKQTINEFWASHSFKLNLGLFKDESLLGNCDICFLKSLDKKVNIARMYPEKTVWWAKMESLVKELSPSHTGNGNLFRTDNPSYREMANFALNQTQLFEDESIACFCGD</sequence>
<reference evidence="1" key="1">
    <citation type="submission" date="2020-05" db="EMBL/GenBank/DDBJ databases">
        <authorList>
            <person name="Chiriac C."/>
            <person name="Salcher M."/>
            <person name="Ghai R."/>
            <person name="Kavagutti S V."/>
        </authorList>
    </citation>
    <scope>NUCLEOTIDE SEQUENCE</scope>
</reference>
<dbReference type="Gene3D" id="3.40.50.620">
    <property type="entry name" value="HUPs"/>
    <property type="match status" value="1"/>
</dbReference>